<organism evidence="1">
    <name type="scientific">plant metagenome</name>
    <dbReference type="NCBI Taxonomy" id="1297885"/>
    <lineage>
        <taxon>unclassified sequences</taxon>
        <taxon>metagenomes</taxon>
        <taxon>organismal metagenomes</taxon>
    </lineage>
</organism>
<evidence type="ECO:0000313" key="1">
    <source>
        <dbReference type="EMBL" id="VFR54781.1"/>
    </source>
</evidence>
<evidence type="ECO:0000313" key="3">
    <source>
        <dbReference type="EMBL" id="VFR88148.1"/>
    </source>
</evidence>
<dbReference type="AlphaFoldDB" id="A0A484RYT3"/>
<proteinExistence type="predicted"/>
<sequence>MARIARTPITVHIGARRIDLQAGDPLPADLVDHSATMEQLERLQVLDDAPFLNTTASEAVAAGAEVSSAPLGRAKSAKP</sequence>
<gene>
    <name evidence="1" type="ORF">BRI6_1100</name>
    <name evidence="2" type="ORF">BRI9_1154</name>
    <name evidence="3" type="ORF">IVO3_1151</name>
    <name evidence="4" type="ORF">RAN7_1090</name>
</gene>
<protein>
    <submittedName>
        <fullName evidence="1">Uncharacterized protein</fullName>
    </submittedName>
</protein>
<dbReference type="EMBL" id="CAADIZ010000027">
    <property type="protein sequence ID" value="VFS24047.1"/>
    <property type="molecule type" value="Genomic_DNA"/>
</dbReference>
<evidence type="ECO:0000313" key="4">
    <source>
        <dbReference type="EMBL" id="VFS24047.1"/>
    </source>
</evidence>
<evidence type="ECO:0000313" key="2">
    <source>
        <dbReference type="EMBL" id="VFR73407.1"/>
    </source>
</evidence>
<accession>A0A484RYT3</accession>
<name>A0A484RYT3_9ZZZZ</name>
<dbReference type="EMBL" id="CAADIP010000023">
    <property type="protein sequence ID" value="VFR88148.1"/>
    <property type="molecule type" value="Genomic_DNA"/>
</dbReference>
<dbReference type="EMBL" id="CAADIK010000035">
    <property type="protein sequence ID" value="VFR73407.1"/>
    <property type="molecule type" value="Genomic_DNA"/>
</dbReference>
<dbReference type="EMBL" id="CAADII010000037">
    <property type="protein sequence ID" value="VFR54781.1"/>
    <property type="molecule type" value="Genomic_DNA"/>
</dbReference>
<reference evidence="1" key="1">
    <citation type="submission" date="2019-03" db="EMBL/GenBank/DDBJ databases">
        <authorList>
            <person name="Danneels B."/>
        </authorList>
    </citation>
    <scope>NUCLEOTIDE SEQUENCE</scope>
</reference>